<reference evidence="6 7" key="1">
    <citation type="submission" date="2018-07" db="EMBL/GenBank/DDBJ databases">
        <title>Dyella tabacisoli L4-6T, whole genome shotgun sequence.</title>
        <authorList>
            <person name="Zhou X.-K."/>
            <person name="Li W.-J."/>
            <person name="Duan Y.-Q."/>
        </authorList>
    </citation>
    <scope>NUCLEOTIDE SEQUENCE [LARGE SCALE GENOMIC DNA]</scope>
    <source>
        <strain evidence="6 7">L4-6</strain>
    </source>
</reference>
<evidence type="ECO:0000256" key="4">
    <source>
        <dbReference type="ARBA" id="ARBA00023136"/>
    </source>
</evidence>
<dbReference type="PANTHER" id="PTHR10250">
    <property type="entry name" value="MICROSOMAL GLUTATHIONE S-TRANSFERASE"/>
    <property type="match status" value="1"/>
</dbReference>
<evidence type="ECO:0000256" key="1">
    <source>
        <dbReference type="ARBA" id="ARBA00004141"/>
    </source>
</evidence>
<protein>
    <submittedName>
        <fullName evidence="6">MAPEG family protein</fullName>
    </submittedName>
</protein>
<feature type="transmembrane region" description="Helical" evidence="5">
    <location>
        <begin position="108"/>
        <end position="129"/>
    </location>
</feature>
<dbReference type="Pfam" id="PF01124">
    <property type="entry name" value="MAPEG"/>
    <property type="match status" value="1"/>
</dbReference>
<dbReference type="InterPro" id="IPR001129">
    <property type="entry name" value="Membr-assoc_MAPEG"/>
</dbReference>
<organism evidence="6 7">
    <name type="scientific">Dyella tabacisoli</name>
    <dbReference type="NCBI Taxonomy" id="2282381"/>
    <lineage>
        <taxon>Bacteria</taxon>
        <taxon>Pseudomonadati</taxon>
        <taxon>Pseudomonadota</taxon>
        <taxon>Gammaproteobacteria</taxon>
        <taxon>Lysobacterales</taxon>
        <taxon>Rhodanobacteraceae</taxon>
        <taxon>Dyella</taxon>
    </lineage>
</organism>
<keyword evidence="3 5" id="KW-1133">Transmembrane helix</keyword>
<dbReference type="AlphaFoldDB" id="A0A369UVS7"/>
<dbReference type="InterPro" id="IPR023352">
    <property type="entry name" value="MAPEG-like_dom_sf"/>
</dbReference>
<keyword evidence="7" id="KW-1185">Reference proteome</keyword>
<dbReference type="EMBL" id="QQAH01000001">
    <property type="protein sequence ID" value="RDD83700.1"/>
    <property type="molecule type" value="Genomic_DNA"/>
</dbReference>
<name>A0A369UVS7_9GAMM</name>
<dbReference type="InterPro" id="IPR050997">
    <property type="entry name" value="MAPEG"/>
</dbReference>
<accession>A0A369UVS7</accession>
<evidence type="ECO:0000313" key="7">
    <source>
        <dbReference type="Proteomes" id="UP000253782"/>
    </source>
</evidence>
<comment type="caution">
    <text evidence="6">The sequence shown here is derived from an EMBL/GenBank/DDBJ whole genome shotgun (WGS) entry which is preliminary data.</text>
</comment>
<evidence type="ECO:0000256" key="5">
    <source>
        <dbReference type="SAM" id="Phobius"/>
    </source>
</evidence>
<feature type="transmembrane region" description="Helical" evidence="5">
    <location>
        <begin position="6"/>
        <end position="24"/>
    </location>
</feature>
<gene>
    <name evidence="6" type="ORF">DVJ77_03770</name>
</gene>
<evidence type="ECO:0000313" key="6">
    <source>
        <dbReference type="EMBL" id="RDD83700.1"/>
    </source>
</evidence>
<keyword evidence="2 5" id="KW-0812">Transmembrane</keyword>
<dbReference type="Gene3D" id="1.20.120.550">
    <property type="entry name" value="Membrane associated eicosanoid/glutathione metabolism-like domain"/>
    <property type="match status" value="1"/>
</dbReference>
<proteinExistence type="predicted"/>
<dbReference type="OrthoDB" id="464934at2"/>
<dbReference type="RefSeq" id="WP_114844092.1">
    <property type="nucleotide sequence ID" value="NZ_JBHSPE010000001.1"/>
</dbReference>
<dbReference type="GO" id="GO:0004602">
    <property type="term" value="F:glutathione peroxidase activity"/>
    <property type="evidence" value="ECO:0007669"/>
    <property type="project" value="TreeGrafter"/>
</dbReference>
<dbReference type="SUPFAM" id="SSF161084">
    <property type="entry name" value="MAPEG domain-like"/>
    <property type="match status" value="1"/>
</dbReference>
<dbReference type="PANTHER" id="PTHR10250:SF15">
    <property type="entry name" value="MICROSOMAL GLUTATHIONE S-TRANSFERASE-RELATED"/>
    <property type="match status" value="1"/>
</dbReference>
<keyword evidence="4 5" id="KW-0472">Membrane</keyword>
<sequence length="131" mass="14294">MSQNLPALVTLLTVLLQFATMWAVGRARGRYEVKAPATSGHPGFERALRVQMNTLESTMMFLPLLWLAANYEDPQWAGIAGLVWIVGRVWYALAYLKDAGKRGPGFMVALLGWAALLVMSGIGLTRAMLAG</sequence>
<dbReference type="Proteomes" id="UP000253782">
    <property type="component" value="Unassembled WGS sequence"/>
</dbReference>
<feature type="transmembrane region" description="Helical" evidence="5">
    <location>
        <begin position="75"/>
        <end position="96"/>
    </location>
</feature>
<dbReference type="GO" id="GO:0006691">
    <property type="term" value="P:leukotriene metabolic process"/>
    <property type="evidence" value="ECO:0007669"/>
    <property type="project" value="UniProtKB-ARBA"/>
</dbReference>
<evidence type="ECO:0000256" key="2">
    <source>
        <dbReference type="ARBA" id="ARBA00022692"/>
    </source>
</evidence>
<dbReference type="GO" id="GO:0016020">
    <property type="term" value="C:membrane"/>
    <property type="evidence" value="ECO:0007669"/>
    <property type="project" value="UniProtKB-SubCell"/>
</dbReference>
<evidence type="ECO:0000256" key="3">
    <source>
        <dbReference type="ARBA" id="ARBA00022989"/>
    </source>
</evidence>
<dbReference type="GO" id="GO:0004364">
    <property type="term" value="F:glutathione transferase activity"/>
    <property type="evidence" value="ECO:0007669"/>
    <property type="project" value="TreeGrafter"/>
</dbReference>
<comment type="subcellular location">
    <subcellularLocation>
        <location evidence="1">Membrane</location>
        <topology evidence="1">Multi-pass membrane protein</topology>
    </subcellularLocation>
</comment>